<accession>A0ABZ2FJG6</accession>
<name>A0ABZ2FJG6_9MICO</name>
<dbReference type="EMBL" id="CP104874">
    <property type="protein sequence ID" value="WWF06273.1"/>
    <property type="molecule type" value="Genomic_DNA"/>
</dbReference>
<sequence length="247" mass="26224">MVALLLSLSGALLLALSIWVPPALGRDSGVRPVQPGLLVVAPEASGVVTLGEGRAVQLDGSGLRLTNRGSLLFRTVRGGSPVSALQGEVEGRGTERHDEISHALSNLEIDRLSIQPGEATWSGRLTGDDRELPATVTVRYVGSYLTLEVTAKGADAVVVHSAQELGTVGRQPGLPEQPLRKRAWWVGDGPAPVRDAYRTELGTLVGIGPEGSHRGVDLRRMGHTDLHAWSPSATLSVTSYRRVIESE</sequence>
<proteinExistence type="predicted"/>
<evidence type="ECO:0000313" key="2">
    <source>
        <dbReference type="Proteomes" id="UP001381003"/>
    </source>
</evidence>
<reference evidence="1 2" key="1">
    <citation type="submission" date="2022-09" db="EMBL/GenBank/DDBJ databases">
        <title>Complete genome sequence of Janibacter terrae strain COS04-44, PCL-degrading bacteria isolated from oil spilled coast.</title>
        <authorList>
            <person name="Park H."/>
            <person name="Kim J.Y."/>
            <person name="An S.H."/>
            <person name="Lee C.M."/>
            <person name="Weon H.-Y."/>
        </authorList>
    </citation>
    <scope>NUCLEOTIDE SEQUENCE [LARGE SCALE GENOMIC DNA]</scope>
    <source>
        <strain evidence="1 2">COS04-44</strain>
    </source>
</reference>
<protein>
    <submittedName>
        <fullName evidence="1">Uncharacterized protein</fullName>
    </submittedName>
</protein>
<keyword evidence="2" id="KW-1185">Reference proteome</keyword>
<evidence type="ECO:0000313" key="1">
    <source>
        <dbReference type="EMBL" id="WWF06273.1"/>
    </source>
</evidence>
<dbReference type="Proteomes" id="UP001381003">
    <property type="component" value="Chromosome"/>
</dbReference>
<dbReference type="RefSeq" id="WP_338538907.1">
    <property type="nucleotide sequence ID" value="NZ_CP104874.1"/>
</dbReference>
<gene>
    <name evidence="1" type="ORF">N5P18_05210</name>
</gene>
<organism evidence="1 2">
    <name type="scientific">Janibacter terrae</name>
    <dbReference type="NCBI Taxonomy" id="103817"/>
    <lineage>
        <taxon>Bacteria</taxon>
        <taxon>Bacillati</taxon>
        <taxon>Actinomycetota</taxon>
        <taxon>Actinomycetes</taxon>
        <taxon>Micrococcales</taxon>
        <taxon>Intrasporangiaceae</taxon>
        <taxon>Janibacter</taxon>
    </lineage>
</organism>